<evidence type="ECO:0000256" key="3">
    <source>
        <dbReference type="ARBA" id="ARBA00008277"/>
    </source>
</evidence>
<evidence type="ECO:0000256" key="2">
    <source>
        <dbReference type="ARBA" id="ARBA00004367"/>
    </source>
</evidence>
<evidence type="ECO:0000256" key="15">
    <source>
        <dbReference type="ARBA" id="ARBA00023284"/>
    </source>
</evidence>
<dbReference type="STRING" id="914234.M2R041"/>
<keyword evidence="7 17" id="KW-0732">Signal</keyword>
<dbReference type="GO" id="GO:0015035">
    <property type="term" value="F:protein-disulfide reductase activity"/>
    <property type="evidence" value="ECO:0007669"/>
    <property type="project" value="InterPro"/>
</dbReference>
<keyword evidence="15" id="KW-0676">Redox-active center</keyword>
<evidence type="ECO:0000313" key="18">
    <source>
        <dbReference type="EMBL" id="EMD37875.1"/>
    </source>
</evidence>
<feature type="region of interest" description="Disordered" evidence="16">
    <location>
        <begin position="462"/>
        <end position="483"/>
    </location>
</feature>
<evidence type="ECO:0000256" key="6">
    <source>
        <dbReference type="ARBA" id="ARBA00022630"/>
    </source>
</evidence>
<organism evidence="18 19">
    <name type="scientific">Ceriporiopsis subvermispora (strain B)</name>
    <name type="common">White-rot fungus</name>
    <name type="synonym">Gelatoporia subvermispora</name>
    <dbReference type="NCBI Taxonomy" id="914234"/>
    <lineage>
        <taxon>Eukaryota</taxon>
        <taxon>Fungi</taxon>
        <taxon>Dikarya</taxon>
        <taxon>Basidiomycota</taxon>
        <taxon>Agaricomycotina</taxon>
        <taxon>Agaricomycetes</taxon>
        <taxon>Polyporales</taxon>
        <taxon>Gelatoporiaceae</taxon>
        <taxon>Gelatoporia</taxon>
    </lineage>
</organism>
<evidence type="ECO:0000256" key="14">
    <source>
        <dbReference type="ARBA" id="ARBA00023180"/>
    </source>
</evidence>
<accession>M2R041</accession>
<dbReference type="InterPro" id="IPR007266">
    <property type="entry name" value="Ero1"/>
</dbReference>
<evidence type="ECO:0000313" key="19">
    <source>
        <dbReference type="Proteomes" id="UP000016930"/>
    </source>
</evidence>
<dbReference type="Pfam" id="PF04137">
    <property type="entry name" value="ERO1"/>
    <property type="match status" value="1"/>
</dbReference>
<evidence type="ECO:0000256" key="13">
    <source>
        <dbReference type="ARBA" id="ARBA00023157"/>
    </source>
</evidence>
<evidence type="ECO:0000256" key="1">
    <source>
        <dbReference type="ARBA" id="ARBA00001974"/>
    </source>
</evidence>
<evidence type="ECO:0000256" key="16">
    <source>
        <dbReference type="SAM" id="MobiDB-lite"/>
    </source>
</evidence>
<evidence type="ECO:0008006" key="20">
    <source>
        <dbReference type="Google" id="ProtNLM"/>
    </source>
</evidence>
<dbReference type="InterPro" id="IPR037192">
    <property type="entry name" value="ERO1-like_sf"/>
</dbReference>
<keyword evidence="9" id="KW-0274">FAD</keyword>
<evidence type="ECO:0000256" key="10">
    <source>
        <dbReference type="ARBA" id="ARBA00022982"/>
    </source>
</evidence>
<evidence type="ECO:0000256" key="12">
    <source>
        <dbReference type="ARBA" id="ARBA00023136"/>
    </source>
</evidence>
<keyword evidence="11" id="KW-0560">Oxidoreductase</keyword>
<evidence type="ECO:0000256" key="4">
    <source>
        <dbReference type="ARBA" id="ARBA00011802"/>
    </source>
</evidence>
<evidence type="ECO:0000256" key="11">
    <source>
        <dbReference type="ARBA" id="ARBA00023002"/>
    </source>
</evidence>
<keyword evidence="13" id="KW-1015">Disulfide bond</keyword>
<dbReference type="AlphaFoldDB" id="M2R041"/>
<dbReference type="PANTHER" id="PTHR12613:SF0">
    <property type="entry name" value="ERO1-LIKE PROTEIN"/>
    <property type="match status" value="1"/>
</dbReference>
<reference evidence="18 19" key="1">
    <citation type="journal article" date="2012" name="Proc. Natl. Acad. Sci. U.S.A.">
        <title>Comparative genomics of Ceriporiopsis subvermispora and Phanerochaete chrysosporium provide insight into selective ligninolysis.</title>
        <authorList>
            <person name="Fernandez-Fueyo E."/>
            <person name="Ruiz-Duenas F.J."/>
            <person name="Ferreira P."/>
            <person name="Floudas D."/>
            <person name="Hibbett D.S."/>
            <person name="Canessa P."/>
            <person name="Larrondo L.F."/>
            <person name="James T.Y."/>
            <person name="Seelenfreund D."/>
            <person name="Lobos S."/>
            <person name="Polanco R."/>
            <person name="Tello M."/>
            <person name="Honda Y."/>
            <person name="Watanabe T."/>
            <person name="Watanabe T."/>
            <person name="Ryu J.S."/>
            <person name="Kubicek C.P."/>
            <person name="Schmoll M."/>
            <person name="Gaskell J."/>
            <person name="Hammel K.E."/>
            <person name="St John F.J."/>
            <person name="Vanden Wymelenberg A."/>
            <person name="Sabat G."/>
            <person name="Splinter BonDurant S."/>
            <person name="Syed K."/>
            <person name="Yadav J.S."/>
            <person name="Doddapaneni H."/>
            <person name="Subramanian V."/>
            <person name="Lavin J.L."/>
            <person name="Oguiza J.A."/>
            <person name="Perez G."/>
            <person name="Pisabarro A.G."/>
            <person name="Ramirez L."/>
            <person name="Santoyo F."/>
            <person name="Master E."/>
            <person name="Coutinho P.M."/>
            <person name="Henrissat B."/>
            <person name="Lombard V."/>
            <person name="Magnuson J.K."/>
            <person name="Kuees U."/>
            <person name="Hori C."/>
            <person name="Igarashi K."/>
            <person name="Samejima M."/>
            <person name="Held B.W."/>
            <person name="Barry K.W."/>
            <person name="LaButti K.M."/>
            <person name="Lapidus A."/>
            <person name="Lindquist E.A."/>
            <person name="Lucas S.M."/>
            <person name="Riley R."/>
            <person name="Salamov A.A."/>
            <person name="Hoffmeister D."/>
            <person name="Schwenk D."/>
            <person name="Hadar Y."/>
            <person name="Yarden O."/>
            <person name="de Vries R.P."/>
            <person name="Wiebenga A."/>
            <person name="Stenlid J."/>
            <person name="Eastwood D."/>
            <person name="Grigoriev I.V."/>
            <person name="Berka R.M."/>
            <person name="Blanchette R.A."/>
            <person name="Kersten P."/>
            <person name="Martinez A.T."/>
            <person name="Vicuna R."/>
            <person name="Cullen D."/>
        </authorList>
    </citation>
    <scope>NUCLEOTIDE SEQUENCE [LARGE SCALE GENOMIC DNA]</scope>
    <source>
        <strain evidence="18 19">B</strain>
    </source>
</reference>
<name>M2R041_CERS8</name>
<dbReference type="GO" id="GO:0005789">
    <property type="term" value="C:endoplasmic reticulum membrane"/>
    <property type="evidence" value="ECO:0007669"/>
    <property type="project" value="UniProtKB-SubCell"/>
</dbReference>
<dbReference type="EMBL" id="KB445796">
    <property type="protein sequence ID" value="EMD37875.1"/>
    <property type="molecule type" value="Genomic_DNA"/>
</dbReference>
<dbReference type="SUPFAM" id="SSF110019">
    <property type="entry name" value="ERO1-like"/>
    <property type="match status" value="1"/>
</dbReference>
<evidence type="ECO:0000256" key="9">
    <source>
        <dbReference type="ARBA" id="ARBA00022827"/>
    </source>
</evidence>
<dbReference type="HOGENOM" id="CLU_023061_1_1_1"/>
<evidence type="ECO:0000256" key="8">
    <source>
        <dbReference type="ARBA" id="ARBA00022824"/>
    </source>
</evidence>
<comment type="similarity">
    <text evidence="3">Belongs to the EROs family.</text>
</comment>
<proteinExistence type="inferred from homology"/>
<dbReference type="PANTHER" id="PTHR12613">
    <property type="entry name" value="ERO1-RELATED"/>
    <property type="match status" value="1"/>
</dbReference>
<feature type="signal peptide" evidence="17">
    <location>
        <begin position="1"/>
        <end position="21"/>
    </location>
</feature>
<gene>
    <name evidence="18" type="ORF">CERSUDRAFT_83620</name>
</gene>
<dbReference type="GO" id="GO:0016972">
    <property type="term" value="F:thiol oxidase activity"/>
    <property type="evidence" value="ECO:0007669"/>
    <property type="project" value="InterPro"/>
</dbReference>
<keyword evidence="6" id="KW-0285">Flavoprotein</keyword>
<dbReference type="GO" id="GO:0071949">
    <property type="term" value="F:FAD binding"/>
    <property type="evidence" value="ECO:0007669"/>
    <property type="project" value="InterPro"/>
</dbReference>
<feature type="chain" id="PRO_5004023471" description="Endoplasmic oxidoreductin" evidence="17">
    <location>
        <begin position="22"/>
        <end position="543"/>
    </location>
</feature>
<keyword evidence="5" id="KW-0813">Transport</keyword>
<evidence type="ECO:0000256" key="17">
    <source>
        <dbReference type="SAM" id="SignalP"/>
    </source>
</evidence>
<keyword evidence="19" id="KW-1185">Reference proteome</keyword>
<comment type="subunit">
    <text evidence="4">May function both as a monomer and a homodimer.</text>
</comment>
<keyword evidence="14" id="KW-0325">Glycoprotein</keyword>
<dbReference type="GO" id="GO:0034975">
    <property type="term" value="P:protein folding in endoplasmic reticulum"/>
    <property type="evidence" value="ECO:0007669"/>
    <property type="project" value="InterPro"/>
</dbReference>
<keyword evidence="12" id="KW-0472">Membrane</keyword>
<comment type="subcellular location">
    <subcellularLocation>
        <location evidence="2">Endoplasmic reticulum membrane</location>
        <topology evidence="2">Peripheral membrane protein</topology>
        <orientation evidence="2">Lumenal side</orientation>
    </subcellularLocation>
</comment>
<dbReference type="Proteomes" id="UP000016930">
    <property type="component" value="Unassembled WGS sequence"/>
</dbReference>
<keyword evidence="10" id="KW-0249">Electron transport</keyword>
<dbReference type="OrthoDB" id="269384at2759"/>
<evidence type="ECO:0000256" key="7">
    <source>
        <dbReference type="ARBA" id="ARBA00022729"/>
    </source>
</evidence>
<protein>
    <recommendedName>
        <fullName evidence="20">Endoplasmic oxidoreductin</fullName>
    </recommendedName>
</protein>
<comment type="cofactor">
    <cofactor evidence="1">
        <name>FAD</name>
        <dbReference type="ChEBI" id="CHEBI:57692"/>
    </cofactor>
</comment>
<keyword evidence="8" id="KW-0256">Endoplasmic reticulum</keyword>
<evidence type="ECO:0000256" key="5">
    <source>
        <dbReference type="ARBA" id="ARBA00022448"/>
    </source>
</evidence>
<sequence>MYPHHLYVLALGLLLGPHASASQQSSQSDTLLRREQVQDVLDYKPPKDPGCTQFPTGPIETTSCDFETIESVNEDLYSELHKLVETPFFKYFRVDLYRECPFWQDNGFCMNRECGITTVDESEIPERWRAAALSKLEMPPESESTVLPGCYYRDSDYCFLDDMTEGDYIDLSMNPERFTGYTGPSAHRVWSSIYQENCFGMSEPNLLSSNSPNPGLMSSPDSMTGALSAEGEEQARECLERRVYHKIISGLHTSISTHICHDTMNQSTGEWGPDLKCFISRVASHPERLEYLYFDTVLLLRAVARLGTYLSAYDYCGTGTHEDDAATLAMLGKVIGIARAVGKFDETVLFRGEDADILKVEFKEHFRNVSRIMDCVGCDKCRLWGKVQTTGVGTALKVLFELDEKALDPRANSNLLQRSEVVALVNTLHRFVESVMYVNKFRRMWADMDPQEEDALIRDTQADAQAATRSAPKPHRSPVAGSQDVHDNFLENVIARIACWMRACKDGTVGCFQGLLDGLQAVLDGLKSIFQLSGKDQVPRSDL</sequence>